<dbReference type="InterPro" id="IPR001179">
    <property type="entry name" value="PPIase_FKBP_dom"/>
</dbReference>
<accession>A0A1H6J946</accession>
<evidence type="ECO:0000256" key="3">
    <source>
        <dbReference type="PROSITE-ProRule" id="PRU00277"/>
    </source>
</evidence>
<keyword evidence="2 3" id="KW-0697">Rotamase</keyword>
<name>A0A1H6J946_9FLAO</name>
<dbReference type="AlphaFoldDB" id="A0A1H6J946"/>
<dbReference type="EMBL" id="FNXE01000002">
    <property type="protein sequence ID" value="SEH56140.1"/>
    <property type="molecule type" value="Genomic_DNA"/>
</dbReference>
<dbReference type="GO" id="GO:0003755">
    <property type="term" value="F:peptidyl-prolyl cis-trans isomerase activity"/>
    <property type="evidence" value="ECO:0007669"/>
    <property type="project" value="UniProtKB-UniRule"/>
</dbReference>
<dbReference type="Gene3D" id="3.10.50.40">
    <property type="match status" value="1"/>
</dbReference>
<keyword evidence="3 4" id="KW-0413">Isomerase</keyword>
<dbReference type="EC" id="5.2.1.8" evidence="4"/>
<dbReference type="InterPro" id="IPR019869">
    <property type="entry name" value="Motility-assoc_PPIase_GldI"/>
</dbReference>
<dbReference type="NCBIfam" id="TIGR03516">
    <property type="entry name" value="ppisom_GldI"/>
    <property type="match status" value="1"/>
</dbReference>
<dbReference type="InterPro" id="IPR046357">
    <property type="entry name" value="PPIase_dom_sf"/>
</dbReference>
<evidence type="ECO:0000259" key="5">
    <source>
        <dbReference type="PROSITE" id="PS50059"/>
    </source>
</evidence>
<dbReference type="Pfam" id="PF00254">
    <property type="entry name" value="FKBP_C"/>
    <property type="match status" value="1"/>
</dbReference>
<dbReference type="Proteomes" id="UP000199634">
    <property type="component" value="Unassembled WGS sequence"/>
</dbReference>
<keyword evidence="7" id="KW-1185">Reference proteome</keyword>
<feature type="domain" description="PPIase FKBP-type" evidence="5">
    <location>
        <begin position="84"/>
        <end position="171"/>
    </location>
</feature>
<evidence type="ECO:0000313" key="7">
    <source>
        <dbReference type="Proteomes" id="UP000199634"/>
    </source>
</evidence>
<reference evidence="6 7" key="1">
    <citation type="submission" date="2016-10" db="EMBL/GenBank/DDBJ databases">
        <authorList>
            <person name="de Groot N.N."/>
        </authorList>
    </citation>
    <scope>NUCLEOTIDE SEQUENCE [LARGE SCALE GENOMIC DNA]</scope>
    <source>
        <strain evidence="6 7">CGMCC 1.10825</strain>
    </source>
</reference>
<proteinExistence type="inferred from homology"/>
<comment type="catalytic activity">
    <reaction evidence="1 3 4">
        <text>[protein]-peptidylproline (omega=180) = [protein]-peptidylproline (omega=0)</text>
        <dbReference type="Rhea" id="RHEA:16237"/>
        <dbReference type="Rhea" id="RHEA-COMP:10747"/>
        <dbReference type="Rhea" id="RHEA-COMP:10748"/>
        <dbReference type="ChEBI" id="CHEBI:83833"/>
        <dbReference type="ChEBI" id="CHEBI:83834"/>
        <dbReference type="EC" id="5.2.1.8"/>
    </reaction>
</comment>
<comment type="similarity">
    <text evidence="4">Belongs to the FKBP-type PPIase family.</text>
</comment>
<gene>
    <name evidence="6" type="ORF">SAMN02927937_00183</name>
</gene>
<dbReference type="SUPFAM" id="SSF54534">
    <property type="entry name" value="FKBP-like"/>
    <property type="match status" value="1"/>
</dbReference>
<dbReference type="PROSITE" id="PS50059">
    <property type="entry name" value="FKBP_PPIASE"/>
    <property type="match status" value="1"/>
</dbReference>
<evidence type="ECO:0000256" key="1">
    <source>
        <dbReference type="ARBA" id="ARBA00000971"/>
    </source>
</evidence>
<protein>
    <recommendedName>
        <fullName evidence="4">Peptidyl-prolyl cis-trans isomerase</fullName>
        <ecNumber evidence="4">5.2.1.8</ecNumber>
    </recommendedName>
</protein>
<organism evidence="6 7">
    <name type="scientific">Paenimyroides marinum</name>
    <dbReference type="NCBI Taxonomy" id="1159016"/>
    <lineage>
        <taxon>Bacteria</taxon>
        <taxon>Pseudomonadati</taxon>
        <taxon>Bacteroidota</taxon>
        <taxon>Flavobacteriia</taxon>
        <taxon>Flavobacteriales</taxon>
        <taxon>Flavobacteriaceae</taxon>
        <taxon>Paenimyroides</taxon>
    </lineage>
</organism>
<sequence length="173" mass="19751">MCLAFTGLLFACKQPEARKPITYRSGTFIKESVQRNKNIVQDEEKIIQSVIKKDSAHHYYQSNLGFWYKYDVAVTTDSLLPKKGDIVKLDFEIYDIDNNLIYGKAETAPKVYAIDKQEIMVGLRHAVKLMHKGETISFIFPSHMAYGYLGDKQKIGTNVPLICKVTLNDIKPE</sequence>
<evidence type="ECO:0000313" key="6">
    <source>
        <dbReference type="EMBL" id="SEH56140.1"/>
    </source>
</evidence>
<dbReference type="STRING" id="1159016.SAMN02927937_00183"/>
<evidence type="ECO:0000256" key="2">
    <source>
        <dbReference type="ARBA" id="ARBA00023110"/>
    </source>
</evidence>
<evidence type="ECO:0000256" key="4">
    <source>
        <dbReference type="RuleBase" id="RU003915"/>
    </source>
</evidence>